<evidence type="ECO:0000313" key="1">
    <source>
        <dbReference type="EMBL" id="KKL24436.1"/>
    </source>
</evidence>
<sequence length="60" mass="7085">MSKPTKAELLARIHELEVEIVRYQAALSRARYGRYRDTVEQVYECRYDGLSVPERVWLVA</sequence>
<dbReference type="AlphaFoldDB" id="A0A0F9E3F5"/>
<protein>
    <submittedName>
        <fullName evidence="1">Uncharacterized protein</fullName>
    </submittedName>
</protein>
<comment type="caution">
    <text evidence="1">The sequence shown here is derived from an EMBL/GenBank/DDBJ whole genome shotgun (WGS) entry which is preliminary data.</text>
</comment>
<proteinExistence type="predicted"/>
<accession>A0A0F9E3F5</accession>
<name>A0A0F9E3F5_9ZZZZ</name>
<reference evidence="1" key="1">
    <citation type="journal article" date="2015" name="Nature">
        <title>Complex archaea that bridge the gap between prokaryotes and eukaryotes.</title>
        <authorList>
            <person name="Spang A."/>
            <person name="Saw J.H."/>
            <person name="Jorgensen S.L."/>
            <person name="Zaremba-Niedzwiedzka K."/>
            <person name="Martijn J."/>
            <person name="Lind A.E."/>
            <person name="van Eijk R."/>
            <person name="Schleper C."/>
            <person name="Guy L."/>
            <person name="Ettema T.J."/>
        </authorList>
    </citation>
    <scope>NUCLEOTIDE SEQUENCE</scope>
</reference>
<dbReference type="EMBL" id="LAZR01036596">
    <property type="protein sequence ID" value="KKL24436.1"/>
    <property type="molecule type" value="Genomic_DNA"/>
</dbReference>
<organism evidence="1">
    <name type="scientific">marine sediment metagenome</name>
    <dbReference type="NCBI Taxonomy" id="412755"/>
    <lineage>
        <taxon>unclassified sequences</taxon>
        <taxon>metagenomes</taxon>
        <taxon>ecological metagenomes</taxon>
    </lineage>
</organism>
<gene>
    <name evidence="1" type="ORF">LCGC14_2415370</name>
</gene>